<name>A0ABY1MHN3_RHORH</name>
<comment type="caution">
    <text evidence="5">The sequence shown here is derived from an EMBL/GenBank/DDBJ whole genome shotgun (WGS) entry which is preliminary data.</text>
</comment>
<feature type="domain" description="HTH luxR-type" evidence="4">
    <location>
        <begin position="314"/>
        <end position="377"/>
    </location>
</feature>
<keyword evidence="2" id="KW-0238">DNA-binding</keyword>
<dbReference type="PANTHER" id="PTHR44688:SF16">
    <property type="entry name" value="DNA-BINDING TRANSCRIPTIONAL ACTIVATOR DEVR_DOSR"/>
    <property type="match status" value="1"/>
</dbReference>
<dbReference type="InterPro" id="IPR029016">
    <property type="entry name" value="GAF-like_dom_sf"/>
</dbReference>
<proteinExistence type="predicted"/>
<reference evidence="5 6" key="1">
    <citation type="submission" date="2017-04" db="EMBL/GenBank/DDBJ databases">
        <authorList>
            <person name="Varghese N."/>
            <person name="Submissions S."/>
        </authorList>
    </citation>
    <scope>NUCLEOTIDE SEQUENCE [LARGE SCALE GENOMIC DNA]</scope>
    <source>
        <strain evidence="5 6">J3</strain>
    </source>
</reference>
<accession>A0ABY1MHN3</accession>
<dbReference type="Pfam" id="PF00196">
    <property type="entry name" value="GerE"/>
    <property type="match status" value="1"/>
</dbReference>
<dbReference type="Gene3D" id="3.30.450.40">
    <property type="match status" value="1"/>
</dbReference>
<dbReference type="SUPFAM" id="SSF46894">
    <property type="entry name" value="C-terminal effector domain of the bipartite response regulators"/>
    <property type="match status" value="1"/>
</dbReference>
<keyword evidence="3" id="KW-0804">Transcription</keyword>
<evidence type="ECO:0000256" key="2">
    <source>
        <dbReference type="ARBA" id="ARBA00023125"/>
    </source>
</evidence>
<dbReference type="SMART" id="SM00421">
    <property type="entry name" value="HTH_LUXR"/>
    <property type="match status" value="1"/>
</dbReference>
<dbReference type="PANTHER" id="PTHR44688">
    <property type="entry name" value="DNA-BINDING TRANSCRIPTIONAL ACTIVATOR DEVR_DOSR"/>
    <property type="match status" value="1"/>
</dbReference>
<dbReference type="CDD" id="cd06170">
    <property type="entry name" value="LuxR_C_like"/>
    <property type="match status" value="1"/>
</dbReference>
<keyword evidence="6" id="KW-1185">Reference proteome</keyword>
<sequence length="377" mass="41358">MREKSQGQRTSRAVAERGLPQAVIDLLDRLGNDYGIDLRPYKARPDFPGTCVALLDAATESAFAALTELGPERRRSLGRLIADLQELRWRIRTQYSEPAHEFSSDEFAGAMRRLRGAESVAGLRKLICRELAHIAHLDRILLSEVHNGTWTVLDLYSEERAEQAVFSPHALPLTSGSAEDRACETGAAVLVGSDTDIGPTGEAVQMLASSAYVVAPITVSAGVIGLVHGSRVAGEPLDAVDREVIDAFARTSGTLFERVMLADRLSEQKALIIQRLQQEAREVERLGYADVHFVDENSTRWAALPTGNTHEVPDAPAIDCLTAREREVFALVVRGASNAEIAEELVISIFTVKTHVKKILRKLGAANRSEAIYRYPR</sequence>
<organism evidence="5 6">
    <name type="scientific">Rhodococcus rhodochrous J3</name>
    <dbReference type="NCBI Taxonomy" id="903528"/>
    <lineage>
        <taxon>Bacteria</taxon>
        <taxon>Bacillati</taxon>
        <taxon>Actinomycetota</taxon>
        <taxon>Actinomycetes</taxon>
        <taxon>Mycobacteriales</taxon>
        <taxon>Nocardiaceae</taxon>
        <taxon>Rhodococcus</taxon>
    </lineage>
</organism>
<gene>
    <name evidence="5" type="ORF">SAMN02745947_04943</name>
</gene>
<dbReference type="InterPro" id="IPR016032">
    <property type="entry name" value="Sig_transdc_resp-reg_C-effctor"/>
</dbReference>
<dbReference type="InterPro" id="IPR036388">
    <property type="entry name" value="WH-like_DNA-bd_sf"/>
</dbReference>
<dbReference type="Gene3D" id="1.10.10.10">
    <property type="entry name" value="Winged helix-like DNA-binding domain superfamily/Winged helix DNA-binding domain"/>
    <property type="match status" value="1"/>
</dbReference>
<dbReference type="EMBL" id="FXAV01000022">
    <property type="protein sequence ID" value="SMG56915.1"/>
    <property type="molecule type" value="Genomic_DNA"/>
</dbReference>
<keyword evidence="1" id="KW-0805">Transcription regulation</keyword>
<dbReference type="SUPFAM" id="SSF55781">
    <property type="entry name" value="GAF domain-like"/>
    <property type="match status" value="1"/>
</dbReference>
<protein>
    <submittedName>
        <fullName evidence="5">Regulatory protein, luxR family</fullName>
    </submittedName>
</protein>
<dbReference type="Proteomes" id="UP000193566">
    <property type="component" value="Unassembled WGS sequence"/>
</dbReference>
<evidence type="ECO:0000256" key="3">
    <source>
        <dbReference type="ARBA" id="ARBA00023163"/>
    </source>
</evidence>
<dbReference type="PRINTS" id="PR00038">
    <property type="entry name" value="HTHLUXR"/>
</dbReference>
<evidence type="ECO:0000256" key="1">
    <source>
        <dbReference type="ARBA" id="ARBA00023015"/>
    </source>
</evidence>
<dbReference type="InterPro" id="IPR000792">
    <property type="entry name" value="Tscrpt_reg_LuxR_C"/>
</dbReference>
<evidence type="ECO:0000313" key="6">
    <source>
        <dbReference type="Proteomes" id="UP000193566"/>
    </source>
</evidence>
<evidence type="ECO:0000313" key="5">
    <source>
        <dbReference type="EMBL" id="SMG56915.1"/>
    </source>
</evidence>
<dbReference type="PROSITE" id="PS50043">
    <property type="entry name" value="HTH_LUXR_2"/>
    <property type="match status" value="1"/>
</dbReference>
<evidence type="ECO:0000259" key="4">
    <source>
        <dbReference type="PROSITE" id="PS50043"/>
    </source>
</evidence>